<sequence>MWTFIKYDVKQRLRDRATLFWMLLFPLILIFGLGTMLSAVFSDTFKLPVTNVAYVESSTDQYREPLENFLNDEDIQAFIRLVLYEDITSAERGVNAGDADVILQLEGSDITLLYEEPTTVEFDVLEAILGQYTAIANQQITLAEAGVSAPYENDSWLDTESVDLAGRTPTSLEYFTVTISIMTALFGSFYITAMAREEQPNTGSYLRIQAAPVRTIQYRLARTFSRYVIILLQLILLFWFSHFVYRTFDLANVQFVYLILAWLALTAYGVAIGFVIVNLPKLSATTKDAIVNGFVAIIMILSGGYVPGFDQVTLNYAPWAAYVFMPIFMRDGMLAVMLREGDVSVYWESLGLLGIHLVVFIALSYILSKGVKRHGTH</sequence>
<reference evidence="8" key="1">
    <citation type="journal article" date="2019" name="Int. J. Syst. Evol. Microbiol.">
        <title>The Global Catalogue of Microorganisms (GCM) 10K type strain sequencing project: providing services to taxonomists for standard genome sequencing and annotation.</title>
        <authorList>
            <consortium name="The Broad Institute Genomics Platform"/>
            <consortium name="The Broad Institute Genome Sequencing Center for Infectious Disease"/>
            <person name="Wu L."/>
            <person name="Ma J."/>
        </authorList>
    </citation>
    <scope>NUCLEOTIDE SEQUENCE [LARGE SCALE GENOMIC DNA]</scope>
    <source>
        <strain evidence="8">CCUG 55590</strain>
    </source>
</reference>
<feature type="transmembrane region" description="Helical" evidence="5">
    <location>
        <begin position="319"/>
        <end position="338"/>
    </location>
</feature>
<protein>
    <submittedName>
        <fullName evidence="7">ABC transporter permease</fullName>
    </submittedName>
</protein>
<dbReference type="RefSeq" id="WP_214786671.1">
    <property type="nucleotide sequence ID" value="NZ_JANIEL010000053.1"/>
</dbReference>
<evidence type="ECO:0000259" key="6">
    <source>
        <dbReference type="Pfam" id="PF12698"/>
    </source>
</evidence>
<comment type="subcellular location">
    <subcellularLocation>
        <location evidence="1">Membrane</location>
        <topology evidence="1">Multi-pass membrane protein</topology>
    </subcellularLocation>
</comment>
<feature type="transmembrane region" description="Helical" evidence="5">
    <location>
        <begin position="20"/>
        <end position="41"/>
    </location>
</feature>
<evidence type="ECO:0000256" key="4">
    <source>
        <dbReference type="ARBA" id="ARBA00023136"/>
    </source>
</evidence>
<evidence type="ECO:0000256" key="1">
    <source>
        <dbReference type="ARBA" id="ARBA00004141"/>
    </source>
</evidence>
<name>A0ABW2PHP4_9BACL</name>
<proteinExistence type="predicted"/>
<accession>A0ABW2PHP4</accession>
<feature type="transmembrane region" description="Helical" evidence="5">
    <location>
        <begin position="174"/>
        <end position="193"/>
    </location>
</feature>
<dbReference type="Proteomes" id="UP001596439">
    <property type="component" value="Unassembled WGS sequence"/>
</dbReference>
<comment type="caution">
    <text evidence="7">The sequence shown here is derived from an EMBL/GenBank/DDBJ whole genome shotgun (WGS) entry which is preliminary data.</text>
</comment>
<keyword evidence="8" id="KW-1185">Reference proteome</keyword>
<dbReference type="EMBL" id="JBHTCE010000001">
    <property type="protein sequence ID" value="MFC7389008.1"/>
    <property type="molecule type" value="Genomic_DNA"/>
</dbReference>
<organism evidence="7 8">
    <name type="scientific">Exiguobacterium aestuarii</name>
    <dbReference type="NCBI Taxonomy" id="273527"/>
    <lineage>
        <taxon>Bacteria</taxon>
        <taxon>Bacillati</taxon>
        <taxon>Bacillota</taxon>
        <taxon>Bacilli</taxon>
        <taxon>Bacillales</taxon>
        <taxon>Bacillales Family XII. Incertae Sedis</taxon>
        <taxon>Exiguobacterium</taxon>
    </lineage>
</organism>
<dbReference type="PANTHER" id="PTHR43027">
    <property type="entry name" value="DOXORUBICIN RESISTANCE ABC TRANSPORTER PERMEASE PROTEIN DRRC-RELATED"/>
    <property type="match status" value="1"/>
</dbReference>
<evidence type="ECO:0000313" key="8">
    <source>
        <dbReference type="Proteomes" id="UP001596439"/>
    </source>
</evidence>
<keyword evidence="3 5" id="KW-1133">Transmembrane helix</keyword>
<feature type="transmembrane region" description="Helical" evidence="5">
    <location>
        <begin position="289"/>
        <end position="307"/>
    </location>
</feature>
<dbReference type="PANTHER" id="PTHR43027:SF2">
    <property type="entry name" value="TRANSPORT PERMEASE PROTEIN"/>
    <property type="match status" value="1"/>
</dbReference>
<keyword evidence="2 5" id="KW-0812">Transmembrane</keyword>
<feature type="transmembrane region" description="Helical" evidence="5">
    <location>
        <begin position="224"/>
        <end position="243"/>
    </location>
</feature>
<dbReference type="InterPro" id="IPR013525">
    <property type="entry name" value="ABC2_TM"/>
</dbReference>
<dbReference type="Pfam" id="PF12698">
    <property type="entry name" value="ABC2_membrane_3"/>
    <property type="match status" value="1"/>
</dbReference>
<evidence type="ECO:0000256" key="2">
    <source>
        <dbReference type="ARBA" id="ARBA00022692"/>
    </source>
</evidence>
<feature type="transmembrane region" description="Helical" evidence="5">
    <location>
        <begin position="345"/>
        <end position="367"/>
    </location>
</feature>
<evidence type="ECO:0000256" key="3">
    <source>
        <dbReference type="ARBA" id="ARBA00022989"/>
    </source>
</evidence>
<gene>
    <name evidence="7" type="ORF">ACFQO8_02555</name>
</gene>
<feature type="domain" description="ABC-2 type transporter transmembrane" evidence="6">
    <location>
        <begin position="16"/>
        <end position="365"/>
    </location>
</feature>
<keyword evidence="4 5" id="KW-0472">Membrane</keyword>
<evidence type="ECO:0000313" key="7">
    <source>
        <dbReference type="EMBL" id="MFC7389008.1"/>
    </source>
</evidence>
<feature type="transmembrane region" description="Helical" evidence="5">
    <location>
        <begin position="255"/>
        <end position="277"/>
    </location>
</feature>
<evidence type="ECO:0000256" key="5">
    <source>
        <dbReference type="SAM" id="Phobius"/>
    </source>
</evidence>
<dbReference type="InterPro" id="IPR052902">
    <property type="entry name" value="ABC-2_transporter"/>
</dbReference>